<dbReference type="InterPro" id="IPR002213">
    <property type="entry name" value="UDP_glucos_trans"/>
</dbReference>
<dbReference type="GO" id="GO:0008194">
    <property type="term" value="F:UDP-glycosyltransferase activity"/>
    <property type="evidence" value="ECO:0007669"/>
    <property type="project" value="InterPro"/>
</dbReference>
<dbReference type="InterPro" id="IPR035595">
    <property type="entry name" value="UDP_glycos_trans_CS"/>
</dbReference>
<reference evidence="8" key="1">
    <citation type="journal article" date="2018" name="Gigascience">
        <title>Genome assembly of the Pink Ipe (Handroanthus impetiginosus, Bignoniaceae), a highly valued, ecologically keystone Neotropical timber forest tree.</title>
        <authorList>
            <person name="Silva-Junior O.B."/>
            <person name="Grattapaglia D."/>
            <person name="Novaes E."/>
            <person name="Collevatti R.G."/>
        </authorList>
    </citation>
    <scope>NUCLEOTIDE SEQUENCE [LARGE SCALE GENOMIC DNA]</scope>
    <source>
        <strain evidence="8">cv. UFG-1</strain>
    </source>
</reference>
<dbReference type="GO" id="GO:0016138">
    <property type="term" value="P:glycoside biosynthetic process"/>
    <property type="evidence" value="ECO:0007669"/>
    <property type="project" value="UniProtKB-ARBA"/>
</dbReference>
<dbReference type="Pfam" id="PF00201">
    <property type="entry name" value="UDPGT"/>
    <property type="match status" value="1"/>
</dbReference>
<dbReference type="PANTHER" id="PTHR48044">
    <property type="entry name" value="GLYCOSYLTRANSFERASE"/>
    <property type="match status" value="1"/>
</dbReference>
<keyword evidence="3 4" id="KW-0808">Transferase</keyword>
<comment type="similarity">
    <text evidence="1 4">Belongs to the UDP-glycosyltransferase family.</text>
</comment>
<dbReference type="PROSITE" id="PS00375">
    <property type="entry name" value="UDPGT"/>
    <property type="match status" value="1"/>
</dbReference>
<evidence type="ECO:0000256" key="1">
    <source>
        <dbReference type="ARBA" id="ARBA00009995"/>
    </source>
</evidence>
<name>A0A2G9HA09_9LAMI</name>
<evidence type="ECO:0000259" key="6">
    <source>
        <dbReference type="Pfam" id="PF26168"/>
    </source>
</evidence>
<evidence type="ECO:0000256" key="5">
    <source>
        <dbReference type="RuleBase" id="RU362057"/>
    </source>
</evidence>
<dbReference type="EMBL" id="NKXS01002300">
    <property type="protein sequence ID" value="PIN14362.1"/>
    <property type="molecule type" value="Genomic_DNA"/>
</dbReference>
<dbReference type="InterPro" id="IPR058980">
    <property type="entry name" value="Glyco_transf_N"/>
</dbReference>
<dbReference type="Proteomes" id="UP000231279">
    <property type="component" value="Unassembled WGS sequence"/>
</dbReference>
<keyword evidence="8" id="KW-1185">Reference proteome</keyword>
<comment type="caution">
    <text evidence="7">The sequence shown here is derived from an EMBL/GenBank/DDBJ whole genome shotgun (WGS) entry which is preliminary data.</text>
</comment>
<evidence type="ECO:0000256" key="3">
    <source>
        <dbReference type="ARBA" id="ARBA00022679"/>
    </source>
</evidence>
<dbReference type="SUPFAM" id="SSF53756">
    <property type="entry name" value="UDP-Glycosyltransferase/glycogen phosphorylase"/>
    <property type="match status" value="1"/>
</dbReference>
<evidence type="ECO:0000256" key="2">
    <source>
        <dbReference type="ARBA" id="ARBA00022676"/>
    </source>
</evidence>
<accession>A0A2G9HA09</accession>
<keyword evidence="2 4" id="KW-0328">Glycosyltransferase</keyword>
<gene>
    <name evidence="7" type="ORF">CDL12_13008</name>
</gene>
<dbReference type="Gene3D" id="3.40.50.2000">
    <property type="entry name" value="Glycogen Phosphorylase B"/>
    <property type="match status" value="2"/>
</dbReference>
<dbReference type="CDD" id="cd03784">
    <property type="entry name" value="GT1_Gtf-like"/>
    <property type="match status" value="1"/>
</dbReference>
<evidence type="ECO:0000313" key="8">
    <source>
        <dbReference type="Proteomes" id="UP000231279"/>
    </source>
</evidence>
<feature type="domain" description="Glycosyltransferase N-terminal" evidence="6">
    <location>
        <begin position="12"/>
        <end position="237"/>
    </location>
</feature>
<proteinExistence type="inferred from homology"/>
<dbReference type="AlphaFoldDB" id="A0A2G9HA09"/>
<evidence type="ECO:0000313" key="7">
    <source>
        <dbReference type="EMBL" id="PIN14362.1"/>
    </source>
</evidence>
<dbReference type="PANTHER" id="PTHR48044:SF82">
    <property type="entry name" value="GLYCOSYLTRANSFERASE"/>
    <property type="match status" value="1"/>
</dbReference>
<evidence type="ECO:0000256" key="4">
    <source>
        <dbReference type="RuleBase" id="RU003718"/>
    </source>
</evidence>
<protein>
    <recommendedName>
        <fullName evidence="5">Glycosyltransferase</fullName>
        <ecNumber evidence="5">2.4.1.-</ecNumber>
    </recommendedName>
</protein>
<sequence>MDPKQTIFRTLMFPWLAHGHIFPYLQLAKILSKSNFQIYFCSTAINLDSIKKTLNHDDSNVVPIELIELKLPSLQELPPHYHTTKNIPHHLMPTLMKAFQESSSNFSNIITNLKPDFLIYDSFQPWSAKMASSLGIPCVLFAICGSTTLSFFHHLYTHKTYDSFPYKGIYLHEYEKRDLLVQGESIKFEDIGEGFASGVLELSCEIALTKSYRGIEGKYIDYLSTLCNRRIVPVGPLVVRNQENSDLETIHWLGQKDDFSTLYISFGSENYLSKKQIQEIAKGLELSNANFIWVDRSSSGNENVIEEAFPKGLKDRGKVVKGWANQVEILAHKSVGGFMSHCGWSSITESVYFGVPVMAMPLKLDQPVNSRLVVESGFGVEVIRDEDGEFDGEGVAKAINMLFVGESGEGIRRRVRELSEKMRMEEEEGARGVVEELTRICMKKRGKRGDI</sequence>
<dbReference type="OrthoDB" id="5835829at2759"/>
<dbReference type="Pfam" id="PF26168">
    <property type="entry name" value="Glyco_transf_N"/>
    <property type="match status" value="1"/>
</dbReference>
<dbReference type="EC" id="2.4.1.-" evidence="5"/>
<organism evidence="7 8">
    <name type="scientific">Handroanthus impetiginosus</name>
    <dbReference type="NCBI Taxonomy" id="429701"/>
    <lineage>
        <taxon>Eukaryota</taxon>
        <taxon>Viridiplantae</taxon>
        <taxon>Streptophyta</taxon>
        <taxon>Embryophyta</taxon>
        <taxon>Tracheophyta</taxon>
        <taxon>Spermatophyta</taxon>
        <taxon>Magnoliopsida</taxon>
        <taxon>eudicotyledons</taxon>
        <taxon>Gunneridae</taxon>
        <taxon>Pentapetalae</taxon>
        <taxon>asterids</taxon>
        <taxon>lamiids</taxon>
        <taxon>Lamiales</taxon>
        <taxon>Bignoniaceae</taxon>
        <taxon>Crescentiina</taxon>
        <taxon>Tabebuia alliance</taxon>
        <taxon>Handroanthus</taxon>
    </lineage>
</organism>
<dbReference type="FunFam" id="3.40.50.2000:FF:000060">
    <property type="entry name" value="Glycosyltransferase"/>
    <property type="match status" value="1"/>
</dbReference>